<dbReference type="EMBL" id="BMER01000005">
    <property type="protein sequence ID" value="GGH00260.1"/>
    <property type="molecule type" value="Genomic_DNA"/>
</dbReference>
<dbReference type="Pfam" id="PF17761">
    <property type="entry name" value="DUF1016_N"/>
    <property type="match status" value="1"/>
</dbReference>
<name>A0A917I0T9_9SPHI</name>
<reference evidence="3" key="2">
    <citation type="submission" date="2020-09" db="EMBL/GenBank/DDBJ databases">
        <authorList>
            <person name="Sun Q."/>
            <person name="Zhou Y."/>
        </authorList>
    </citation>
    <scope>NUCLEOTIDE SEQUENCE</scope>
    <source>
        <strain evidence="3">CGMCC 1.12195</strain>
    </source>
</reference>
<accession>A0A917I0T9</accession>
<dbReference type="InterPro" id="IPR041527">
    <property type="entry name" value="YhcG_N"/>
</dbReference>
<dbReference type="InterPro" id="IPR053148">
    <property type="entry name" value="PD-DEXK-like_domain"/>
</dbReference>
<evidence type="ECO:0000259" key="1">
    <source>
        <dbReference type="Pfam" id="PF06250"/>
    </source>
</evidence>
<evidence type="ECO:0000313" key="4">
    <source>
        <dbReference type="Proteomes" id="UP000660862"/>
    </source>
</evidence>
<feature type="domain" description="YhcG PDDEXK nuclease" evidence="1">
    <location>
        <begin position="245"/>
        <end position="327"/>
    </location>
</feature>
<dbReference type="AlphaFoldDB" id="A0A917I0T9"/>
<protein>
    <recommendedName>
        <fullName evidence="5">DUF1016 domain-containing protein</fullName>
    </recommendedName>
</protein>
<keyword evidence="4" id="KW-1185">Reference proteome</keyword>
<sequence>MINEEQYKSLLSDIKYKIKLSQVKIAIAANSQMLLVYWQLGRSILISQQQEGWGAKIIDRLSADLKKEFPAIKGLSPRNLLYMKQFAEDYTVQTLILFKQIEEKLRSSSISQQPVAKLLQADNENFTIQETTNEATPEDTFLSSIVARVSWSHHIILRQKEPHLGKRLWYMLNSIEHGISRNILAMQIESNLFERQVSKRKINNFEHTLPAPQTDFANYILKDPYIFDFVQAKEKADERDIEEQLIVVELKARPFEPGDASQLNFYVNVVNDKLKTSADNDTIGLLLCKGKDEVVAEYALRGYNNAISISDYELSRVIPQELKSVLPQIEDLEHEIREIDETSNQ</sequence>
<comment type="caution">
    <text evidence="3">The sequence shown here is derived from an EMBL/GenBank/DDBJ whole genome shotgun (WGS) entry which is preliminary data.</text>
</comment>
<dbReference type="RefSeq" id="WP_188507897.1">
    <property type="nucleotide sequence ID" value="NZ_BMER01000005.1"/>
</dbReference>
<evidence type="ECO:0008006" key="5">
    <source>
        <dbReference type="Google" id="ProtNLM"/>
    </source>
</evidence>
<reference evidence="3" key="1">
    <citation type="journal article" date="2014" name="Int. J. Syst. Evol. Microbiol.">
        <title>Complete genome sequence of Corynebacterium casei LMG S-19264T (=DSM 44701T), isolated from a smear-ripened cheese.</title>
        <authorList>
            <consortium name="US DOE Joint Genome Institute (JGI-PGF)"/>
            <person name="Walter F."/>
            <person name="Albersmeier A."/>
            <person name="Kalinowski J."/>
            <person name="Ruckert C."/>
        </authorList>
    </citation>
    <scope>NUCLEOTIDE SEQUENCE</scope>
    <source>
        <strain evidence="3">CGMCC 1.12195</strain>
    </source>
</reference>
<dbReference type="PANTHER" id="PTHR30547">
    <property type="entry name" value="UNCHARACTERIZED PROTEIN YHCG-RELATED"/>
    <property type="match status" value="1"/>
</dbReference>
<evidence type="ECO:0000313" key="3">
    <source>
        <dbReference type="EMBL" id="GGH00260.1"/>
    </source>
</evidence>
<dbReference type="InterPro" id="IPR009362">
    <property type="entry name" value="YhcG_C"/>
</dbReference>
<feature type="domain" description="YhcG N-terminal" evidence="2">
    <location>
        <begin position="13"/>
        <end position="95"/>
    </location>
</feature>
<dbReference type="PANTHER" id="PTHR30547:SF0">
    <property type="entry name" value="BLR8175 PROTEIN"/>
    <property type="match status" value="1"/>
</dbReference>
<organism evidence="3 4">
    <name type="scientific">Parapedobacter pyrenivorans</name>
    <dbReference type="NCBI Taxonomy" id="1305674"/>
    <lineage>
        <taxon>Bacteria</taxon>
        <taxon>Pseudomonadati</taxon>
        <taxon>Bacteroidota</taxon>
        <taxon>Sphingobacteriia</taxon>
        <taxon>Sphingobacteriales</taxon>
        <taxon>Sphingobacteriaceae</taxon>
        <taxon>Parapedobacter</taxon>
    </lineage>
</organism>
<evidence type="ECO:0000259" key="2">
    <source>
        <dbReference type="Pfam" id="PF17761"/>
    </source>
</evidence>
<proteinExistence type="predicted"/>
<dbReference type="Pfam" id="PF06250">
    <property type="entry name" value="YhcG_C"/>
    <property type="match status" value="1"/>
</dbReference>
<gene>
    <name evidence="3" type="ORF">GCM10007415_40250</name>
</gene>
<dbReference type="Proteomes" id="UP000660862">
    <property type="component" value="Unassembled WGS sequence"/>
</dbReference>